<keyword evidence="6" id="KW-0963">Cytoplasm</keyword>
<dbReference type="OrthoDB" id="259935at2759"/>
<dbReference type="GO" id="GO:0106414">
    <property type="term" value="F:mRNA dihydrouridine synthase activity"/>
    <property type="evidence" value="ECO:0007669"/>
    <property type="project" value="RHEA"/>
</dbReference>
<dbReference type="Pfam" id="PF25585">
    <property type="entry name" value="zf-CCCH_DUS3L"/>
    <property type="match status" value="1"/>
</dbReference>
<keyword evidence="29" id="KW-1185">Reference proteome</keyword>
<keyword evidence="8 25" id="KW-0288">FMN</keyword>
<dbReference type="OMA" id="WSYIAEC"/>
<evidence type="ECO:0000256" key="11">
    <source>
        <dbReference type="ARBA" id="ARBA00022723"/>
    </source>
</evidence>
<evidence type="ECO:0000256" key="3">
    <source>
        <dbReference type="ARBA" id="ARBA00004496"/>
    </source>
</evidence>
<keyword evidence="11 24" id="KW-0479">Metal-binding</keyword>
<keyword evidence="16 25" id="KW-0560">Oxidoreductase</keyword>
<dbReference type="Gene3D" id="3.20.20.70">
    <property type="entry name" value="Aldolase class I"/>
    <property type="match status" value="1"/>
</dbReference>
<dbReference type="Proteomes" id="UP000016924">
    <property type="component" value="Unassembled WGS sequence"/>
</dbReference>
<dbReference type="EC" id="1.3.1.89" evidence="4 25"/>
<dbReference type="PROSITE" id="PS01136">
    <property type="entry name" value="UPF0034"/>
    <property type="match status" value="1"/>
</dbReference>
<dbReference type="AlphaFoldDB" id="R7Z5L0"/>
<keyword evidence="13 24" id="KW-0863">Zinc-finger</keyword>
<dbReference type="STRING" id="1168221.R7Z5L0"/>
<evidence type="ECO:0000256" key="24">
    <source>
        <dbReference type="PROSITE-ProRule" id="PRU00723"/>
    </source>
</evidence>
<evidence type="ECO:0000256" key="21">
    <source>
        <dbReference type="ARBA" id="ARBA00048342"/>
    </source>
</evidence>
<evidence type="ECO:0000313" key="29">
    <source>
        <dbReference type="Proteomes" id="UP000016924"/>
    </source>
</evidence>
<comment type="catalytic activity">
    <reaction evidence="21">
        <text>a 5,6-dihydrouridine in mRNA + NAD(+) = a uridine in mRNA + NADH + H(+)</text>
        <dbReference type="Rhea" id="RHEA:69851"/>
        <dbReference type="Rhea" id="RHEA-COMP:14658"/>
        <dbReference type="Rhea" id="RHEA-COMP:17789"/>
        <dbReference type="ChEBI" id="CHEBI:15378"/>
        <dbReference type="ChEBI" id="CHEBI:57540"/>
        <dbReference type="ChEBI" id="CHEBI:57945"/>
        <dbReference type="ChEBI" id="CHEBI:65315"/>
        <dbReference type="ChEBI" id="CHEBI:74443"/>
    </reaction>
    <physiologicalReaction direction="right-to-left" evidence="21">
        <dbReference type="Rhea" id="RHEA:69853"/>
    </physiologicalReaction>
</comment>
<comment type="similarity">
    <text evidence="25">Belongs to the dus family. Dus3 subfamily.</text>
</comment>
<dbReference type="EMBL" id="JH767614">
    <property type="protein sequence ID" value="EON69452.1"/>
    <property type="molecule type" value="Genomic_DNA"/>
</dbReference>
<dbReference type="InterPro" id="IPR000571">
    <property type="entry name" value="Znf_CCCH"/>
</dbReference>
<dbReference type="eggNOG" id="KOG2333">
    <property type="taxonomic scope" value="Eukaryota"/>
</dbReference>
<evidence type="ECO:0000256" key="13">
    <source>
        <dbReference type="ARBA" id="ARBA00022771"/>
    </source>
</evidence>
<evidence type="ECO:0000256" key="1">
    <source>
        <dbReference type="ARBA" id="ARBA00001917"/>
    </source>
</evidence>
<sequence length="778" mass="85964">MDRDSAIGEEGDVPVPTENPLEPSSPLKQPPPDVKSTEEAHPAQPILPGDSATTKAEKVERHGFPVTDATVGDFIDSPAKRTKLSHDNSHPSGTSSLNASGAPSASERRRGVAPIKSEYLISRSSAPSAAVDDDAAEASGPRYEANGSAGDKRDKKKSKQKGQNTGRTFGSSRDTLQLCSSRALFPEFSPRECKFGPKCKFEHDLRKYLKEGKRDDLKTFGGVCPVWNVRGLCNAGWKCRFAGSHSEERETDDGRKELVLTEDPVRKAEAEKLGITEDEVGVVNVVSTERKIDLNRKRTKTPKADAYTEFLSKTWGENAVHPANGRSNKDDESMDIDSKEARENNRAQYIEPPFLPSEKRRLYYGPETPVLAPLTTQGNMPFRRLCVELGAQVTWSEMAMGLPLIQGDKGEWALMKAHQTEIQPPKFSGKNTVVAGYDNTKDLKFGAQIAANKPWLALKTTEILTSLCPNLRAIDLNCGCPIDLVYRAGAGSALLDTPGKLEKILRGMNAVSDEVPISVKIRMGTKDNDPTAHKLVKRLILGGQEAYEAGQGAAGVAAITLHGRSRQQRYTRQADWKYISDIAALINRLNKDTDKAADTAAEPDPSQLVSSGKVYFLGNGDCYSHLDYFGHIQDDKVDSVMIGRGALIKPWIFEEIEKGQYLDKSASERLAYIEKFAKYGLEAWGSDEIGVGTTRRFLLEWLSFSCRYVPIGLLEHMPPHIHDRPPAYRGRDDLETLLASDNYRDWIKISEMFLGPAHPDFKFEPKHKSNSYEIEAEG</sequence>
<feature type="domain" description="C3H1-type" evidence="27">
    <location>
        <begin position="173"/>
        <end position="206"/>
    </location>
</feature>
<feature type="region of interest" description="Disordered" evidence="26">
    <location>
        <begin position="1"/>
        <end position="172"/>
    </location>
</feature>
<evidence type="ECO:0000256" key="22">
    <source>
        <dbReference type="ARBA" id="ARBA00049447"/>
    </source>
</evidence>
<keyword evidence="9" id="KW-0507">mRNA processing</keyword>
<gene>
    <name evidence="28" type="ORF">W97_08712</name>
</gene>
<dbReference type="InterPro" id="IPR013785">
    <property type="entry name" value="Aldolase_TIM"/>
</dbReference>
<proteinExistence type="inferred from homology"/>
<reference evidence="29" key="1">
    <citation type="submission" date="2012-06" db="EMBL/GenBank/DDBJ databases">
        <title>The genome sequence of Coniosporium apollinis CBS 100218.</title>
        <authorList>
            <consortium name="The Broad Institute Genome Sequencing Platform"/>
            <person name="Cuomo C."/>
            <person name="Gorbushina A."/>
            <person name="Noack S."/>
            <person name="Walker B."/>
            <person name="Young S.K."/>
            <person name="Zeng Q."/>
            <person name="Gargeya S."/>
            <person name="Fitzgerald M."/>
            <person name="Haas B."/>
            <person name="Abouelleil A."/>
            <person name="Alvarado L."/>
            <person name="Arachchi H.M."/>
            <person name="Berlin A.M."/>
            <person name="Chapman S.B."/>
            <person name="Goldberg J."/>
            <person name="Griggs A."/>
            <person name="Gujja S."/>
            <person name="Hansen M."/>
            <person name="Howarth C."/>
            <person name="Imamovic A."/>
            <person name="Larimer J."/>
            <person name="McCowan C."/>
            <person name="Montmayeur A."/>
            <person name="Murphy C."/>
            <person name="Neiman D."/>
            <person name="Pearson M."/>
            <person name="Priest M."/>
            <person name="Roberts A."/>
            <person name="Saif S."/>
            <person name="Shea T."/>
            <person name="Sisk P."/>
            <person name="Sykes S."/>
            <person name="Wortman J."/>
            <person name="Nusbaum C."/>
            <person name="Birren B."/>
        </authorList>
    </citation>
    <scope>NUCLEOTIDE SEQUENCE [LARGE SCALE GENOMIC DNA]</scope>
    <source>
        <strain evidence="29">CBS 100218</strain>
    </source>
</reference>
<name>R7Z5L0_CONA1</name>
<evidence type="ECO:0000259" key="27">
    <source>
        <dbReference type="PROSITE" id="PS50103"/>
    </source>
</evidence>
<comment type="function">
    <text evidence="19">Catalyzes the synthesis of dihydrouridine, a modified base found in the D-loop of most tRNAs. Specifically modifies U47 in cytoplasmic tRNAs. Catalyzes the synthesis of dihydrouridine in some mRNAs, thereby affecting their translation.</text>
</comment>
<organism evidence="28 29">
    <name type="scientific">Coniosporium apollinis (strain CBS 100218)</name>
    <name type="common">Rock-inhabiting black yeast</name>
    <dbReference type="NCBI Taxonomy" id="1168221"/>
    <lineage>
        <taxon>Eukaryota</taxon>
        <taxon>Fungi</taxon>
        <taxon>Dikarya</taxon>
        <taxon>Ascomycota</taxon>
        <taxon>Pezizomycotina</taxon>
        <taxon>Dothideomycetes</taxon>
        <taxon>Dothideomycetes incertae sedis</taxon>
        <taxon>Coniosporium</taxon>
    </lineage>
</organism>
<evidence type="ECO:0000256" key="14">
    <source>
        <dbReference type="ARBA" id="ARBA00022833"/>
    </source>
</evidence>
<evidence type="ECO:0000256" key="4">
    <source>
        <dbReference type="ARBA" id="ARBA00012376"/>
    </source>
</evidence>
<keyword evidence="15 25" id="KW-0521">NADP</keyword>
<dbReference type="InterPro" id="IPR018517">
    <property type="entry name" value="tRNA_hU_synthase_CS"/>
</dbReference>
<evidence type="ECO:0000256" key="10">
    <source>
        <dbReference type="ARBA" id="ARBA00022694"/>
    </source>
</evidence>
<dbReference type="SUPFAM" id="SSF51395">
    <property type="entry name" value="FMN-linked oxidoreductases"/>
    <property type="match status" value="1"/>
</dbReference>
<accession>R7Z5L0</accession>
<keyword evidence="12" id="KW-0677">Repeat</keyword>
<evidence type="ECO:0000256" key="26">
    <source>
        <dbReference type="SAM" id="MobiDB-lite"/>
    </source>
</evidence>
<evidence type="ECO:0000256" key="16">
    <source>
        <dbReference type="ARBA" id="ARBA00023002"/>
    </source>
</evidence>
<protein>
    <recommendedName>
        <fullName evidence="5 25">tRNA-dihydrouridine(47) synthase [NAD(P)(+)]</fullName>
        <ecNumber evidence="4 25">1.3.1.89</ecNumber>
    </recommendedName>
    <alternativeName>
        <fullName evidence="25">tRNA-dihydrouridine synthase 3</fullName>
    </alternativeName>
</protein>
<evidence type="ECO:0000256" key="25">
    <source>
        <dbReference type="RuleBase" id="RU291113"/>
    </source>
</evidence>
<feature type="compositionally biased region" description="Basic and acidic residues" evidence="26">
    <location>
        <begin position="327"/>
        <end position="337"/>
    </location>
</feature>
<evidence type="ECO:0000256" key="20">
    <source>
        <dbReference type="ARBA" id="ARBA00048266"/>
    </source>
</evidence>
<dbReference type="PANTHER" id="PTHR45846:SF1">
    <property type="entry name" value="TRNA-DIHYDROURIDINE(47) SYNTHASE [NAD(P)(+)]-LIKE"/>
    <property type="match status" value="1"/>
</dbReference>
<comment type="subcellular location">
    <subcellularLocation>
        <location evidence="3">Cytoplasm</location>
    </subcellularLocation>
    <subcellularLocation>
        <location evidence="2">Nucleus</location>
    </subcellularLocation>
</comment>
<dbReference type="GeneID" id="19906023"/>
<evidence type="ECO:0000256" key="7">
    <source>
        <dbReference type="ARBA" id="ARBA00022630"/>
    </source>
</evidence>
<dbReference type="InterPro" id="IPR035587">
    <property type="entry name" value="DUS-like_FMN-bd"/>
</dbReference>
<evidence type="ECO:0000256" key="15">
    <source>
        <dbReference type="ARBA" id="ARBA00022857"/>
    </source>
</evidence>
<evidence type="ECO:0000256" key="17">
    <source>
        <dbReference type="ARBA" id="ARBA00023027"/>
    </source>
</evidence>
<dbReference type="PANTHER" id="PTHR45846">
    <property type="entry name" value="TRNA-DIHYDROURIDINE(47) SYNTHASE [NAD(P)(+)]-LIKE"/>
    <property type="match status" value="1"/>
</dbReference>
<evidence type="ECO:0000256" key="12">
    <source>
        <dbReference type="ARBA" id="ARBA00022737"/>
    </source>
</evidence>
<keyword evidence="10 25" id="KW-0819">tRNA processing</keyword>
<keyword evidence="14 24" id="KW-0862">Zinc</keyword>
<dbReference type="FunFam" id="3.20.20.70:FF:000145">
    <property type="entry name" value="tRNA-dihydrouridine(47) synthase [NAD(P)(+)]"/>
    <property type="match status" value="1"/>
</dbReference>
<dbReference type="GO" id="GO:0003723">
    <property type="term" value="F:RNA binding"/>
    <property type="evidence" value="ECO:0007669"/>
    <property type="project" value="TreeGrafter"/>
</dbReference>
<dbReference type="RefSeq" id="XP_007784769.1">
    <property type="nucleotide sequence ID" value="XM_007786579.1"/>
</dbReference>
<keyword evidence="17 25" id="KW-0520">NAD</keyword>
<keyword evidence="7 25" id="KW-0285">Flavoprotein</keyword>
<dbReference type="HOGENOM" id="CLU_013299_7_0_1"/>
<dbReference type="PROSITE" id="PS50103">
    <property type="entry name" value="ZF_C3H1"/>
    <property type="match status" value="1"/>
</dbReference>
<comment type="catalytic activity">
    <reaction evidence="22">
        <text>a 5,6-dihydrouridine in mRNA + NADP(+) = a uridine in mRNA + NADPH + H(+)</text>
        <dbReference type="Rhea" id="RHEA:69855"/>
        <dbReference type="Rhea" id="RHEA-COMP:14658"/>
        <dbReference type="Rhea" id="RHEA-COMP:17789"/>
        <dbReference type="ChEBI" id="CHEBI:15378"/>
        <dbReference type="ChEBI" id="CHEBI:57783"/>
        <dbReference type="ChEBI" id="CHEBI:58349"/>
        <dbReference type="ChEBI" id="CHEBI:65315"/>
        <dbReference type="ChEBI" id="CHEBI:74443"/>
    </reaction>
    <physiologicalReaction direction="right-to-left" evidence="22">
        <dbReference type="Rhea" id="RHEA:69857"/>
    </physiologicalReaction>
</comment>
<dbReference type="GO" id="GO:0005737">
    <property type="term" value="C:cytoplasm"/>
    <property type="evidence" value="ECO:0007669"/>
    <property type="project" value="UniProtKB-SubCell"/>
</dbReference>
<evidence type="ECO:0000256" key="2">
    <source>
        <dbReference type="ARBA" id="ARBA00004123"/>
    </source>
</evidence>
<comment type="catalytic activity">
    <reaction evidence="20">
        <text>5,6-dihydrouridine(47) in tRNA + NAD(+) = uridine(47) in tRNA + NADH + H(+)</text>
        <dbReference type="Rhea" id="RHEA:53364"/>
        <dbReference type="Rhea" id="RHEA-COMP:13539"/>
        <dbReference type="Rhea" id="RHEA-COMP:13540"/>
        <dbReference type="ChEBI" id="CHEBI:15378"/>
        <dbReference type="ChEBI" id="CHEBI:57540"/>
        <dbReference type="ChEBI" id="CHEBI:57945"/>
        <dbReference type="ChEBI" id="CHEBI:65315"/>
        <dbReference type="ChEBI" id="CHEBI:74443"/>
        <dbReference type="EC" id="1.3.1.89"/>
    </reaction>
    <physiologicalReaction direction="right-to-left" evidence="20">
        <dbReference type="Rhea" id="RHEA:53366"/>
    </physiologicalReaction>
</comment>
<dbReference type="GO" id="GO:0008270">
    <property type="term" value="F:zinc ion binding"/>
    <property type="evidence" value="ECO:0007669"/>
    <property type="project" value="UniProtKB-KW"/>
</dbReference>
<evidence type="ECO:0000256" key="6">
    <source>
        <dbReference type="ARBA" id="ARBA00022490"/>
    </source>
</evidence>
<feature type="zinc finger region" description="C3H1-type" evidence="24">
    <location>
        <begin position="173"/>
        <end position="206"/>
    </location>
</feature>
<feature type="region of interest" description="Disordered" evidence="26">
    <location>
        <begin position="318"/>
        <end position="337"/>
    </location>
</feature>
<evidence type="ECO:0000313" key="28">
    <source>
        <dbReference type="EMBL" id="EON69452.1"/>
    </source>
</evidence>
<dbReference type="GO" id="GO:0102265">
    <property type="term" value="F:tRNA-dihydrouridine47 synthase activity"/>
    <property type="evidence" value="ECO:0007669"/>
    <property type="project" value="UniProtKB-EC"/>
</dbReference>
<dbReference type="GO" id="GO:0050660">
    <property type="term" value="F:flavin adenine dinucleotide binding"/>
    <property type="evidence" value="ECO:0007669"/>
    <property type="project" value="UniProtKB-UniRule"/>
</dbReference>
<evidence type="ECO:0000256" key="8">
    <source>
        <dbReference type="ARBA" id="ARBA00022643"/>
    </source>
</evidence>
<evidence type="ECO:0000256" key="23">
    <source>
        <dbReference type="ARBA" id="ARBA00049513"/>
    </source>
</evidence>
<dbReference type="Pfam" id="PF01207">
    <property type="entry name" value="Dus"/>
    <property type="match status" value="2"/>
</dbReference>
<feature type="compositionally biased region" description="Polar residues" evidence="26">
    <location>
        <begin position="90"/>
        <end position="103"/>
    </location>
</feature>
<evidence type="ECO:0000256" key="18">
    <source>
        <dbReference type="ARBA" id="ARBA00023242"/>
    </source>
</evidence>
<comment type="catalytic activity">
    <reaction evidence="23">
        <text>5,6-dihydrouridine(47) in tRNA + NADP(+) = uridine(47) in tRNA + NADPH + H(+)</text>
        <dbReference type="Rhea" id="RHEA:53360"/>
        <dbReference type="Rhea" id="RHEA-COMP:13539"/>
        <dbReference type="Rhea" id="RHEA-COMP:13540"/>
        <dbReference type="ChEBI" id="CHEBI:15378"/>
        <dbReference type="ChEBI" id="CHEBI:57783"/>
        <dbReference type="ChEBI" id="CHEBI:58349"/>
        <dbReference type="ChEBI" id="CHEBI:65315"/>
        <dbReference type="ChEBI" id="CHEBI:74443"/>
        <dbReference type="EC" id="1.3.1.89"/>
    </reaction>
    <physiologicalReaction direction="right-to-left" evidence="23">
        <dbReference type="Rhea" id="RHEA:53362"/>
    </physiologicalReaction>
</comment>
<dbReference type="CDD" id="cd02801">
    <property type="entry name" value="DUS_like_FMN"/>
    <property type="match status" value="1"/>
</dbReference>
<comment type="cofactor">
    <cofactor evidence="1 25">
        <name>FMN</name>
        <dbReference type="ChEBI" id="CHEBI:58210"/>
    </cofactor>
</comment>
<evidence type="ECO:0000256" key="5">
    <source>
        <dbReference type="ARBA" id="ARBA00022143"/>
    </source>
</evidence>
<dbReference type="GO" id="GO:0034399">
    <property type="term" value="C:nuclear periphery"/>
    <property type="evidence" value="ECO:0007669"/>
    <property type="project" value="EnsemblFungi"/>
</dbReference>
<dbReference type="GO" id="GO:0006397">
    <property type="term" value="P:mRNA processing"/>
    <property type="evidence" value="ECO:0007669"/>
    <property type="project" value="UniProtKB-KW"/>
</dbReference>
<evidence type="ECO:0000256" key="9">
    <source>
        <dbReference type="ARBA" id="ARBA00022664"/>
    </source>
</evidence>
<evidence type="ECO:0000256" key="19">
    <source>
        <dbReference type="ARBA" id="ARBA00045934"/>
    </source>
</evidence>
<keyword evidence="18" id="KW-0539">Nucleus</keyword>
<dbReference type="Gene3D" id="4.10.1000.10">
    <property type="entry name" value="Zinc finger, CCCH-type"/>
    <property type="match status" value="1"/>
</dbReference>